<accession>A0AAN8FS05</accession>
<name>A0AAN8FS05_TRICO</name>
<feature type="signal peptide" evidence="1">
    <location>
        <begin position="1"/>
        <end position="20"/>
    </location>
</feature>
<feature type="chain" id="PRO_5043028313" evidence="1">
    <location>
        <begin position="21"/>
        <end position="94"/>
    </location>
</feature>
<evidence type="ECO:0000313" key="3">
    <source>
        <dbReference type="Proteomes" id="UP001331761"/>
    </source>
</evidence>
<protein>
    <submittedName>
        <fullName evidence="2">Uncharacterized protein</fullName>
    </submittedName>
</protein>
<evidence type="ECO:0000256" key="1">
    <source>
        <dbReference type="SAM" id="SignalP"/>
    </source>
</evidence>
<proteinExistence type="predicted"/>
<gene>
    <name evidence="2" type="ORF">GCK32_017481</name>
</gene>
<keyword evidence="3" id="KW-1185">Reference proteome</keyword>
<organism evidence="2 3">
    <name type="scientific">Trichostrongylus colubriformis</name>
    <name type="common">Black scour worm</name>
    <dbReference type="NCBI Taxonomy" id="6319"/>
    <lineage>
        <taxon>Eukaryota</taxon>
        <taxon>Metazoa</taxon>
        <taxon>Ecdysozoa</taxon>
        <taxon>Nematoda</taxon>
        <taxon>Chromadorea</taxon>
        <taxon>Rhabditida</taxon>
        <taxon>Rhabditina</taxon>
        <taxon>Rhabditomorpha</taxon>
        <taxon>Strongyloidea</taxon>
        <taxon>Trichostrongylidae</taxon>
        <taxon>Trichostrongylus</taxon>
    </lineage>
</organism>
<reference evidence="2 3" key="1">
    <citation type="submission" date="2019-10" db="EMBL/GenBank/DDBJ databases">
        <title>Assembly and Annotation for the nematode Trichostrongylus colubriformis.</title>
        <authorList>
            <person name="Martin J."/>
        </authorList>
    </citation>
    <scope>NUCLEOTIDE SEQUENCE [LARGE SCALE GENOMIC DNA]</scope>
    <source>
        <strain evidence="2">G859</strain>
        <tissue evidence="2">Whole worm</tissue>
    </source>
</reference>
<dbReference type="EMBL" id="WIXE01005251">
    <property type="protein sequence ID" value="KAK5982344.1"/>
    <property type="molecule type" value="Genomic_DNA"/>
</dbReference>
<sequence length="94" mass="10539">MDSRKLGHSIIHIFVQLALAVQRIQENMSADDLSSTILQNEALLLDFAWERLNTGHFSEVSECWRLLYAATSMVKSVRLASAGQYLVSLSEKQG</sequence>
<evidence type="ECO:0000313" key="2">
    <source>
        <dbReference type="EMBL" id="KAK5982344.1"/>
    </source>
</evidence>
<dbReference type="AlphaFoldDB" id="A0AAN8FS05"/>
<dbReference type="Proteomes" id="UP001331761">
    <property type="component" value="Unassembled WGS sequence"/>
</dbReference>
<comment type="caution">
    <text evidence="2">The sequence shown here is derived from an EMBL/GenBank/DDBJ whole genome shotgun (WGS) entry which is preliminary data.</text>
</comment>
<keyword evidence="1" id="KW-0732">Signal</keyword>